<feature type="region of interest" description="Disordered" evidence="1">
    <location>
        <begin position="28"/>
        <end position="64"/>
    </location>
</feature>
<evidence type="ECO:0000313" key="3">
    <source>
        <dbReference type="Proteomes" id="UP000735302"/>
    </source>
</evidence>
<dbReference type="Gene3D" id="3.90.70.80">
    <property type="match status" value="1"/>
</dbReference>
<evidence type="ECO:0000256" key="1">
    <source>
        <dbReference type="SAM" id="MobiDB-lite"/>
    </source>
</evidence>
<comment type="caution">
    <text evidence="2">The sequence shown here is derived from an EMBL/GenBank/DDBJ whole genome shotgun (WGS) entry which is preliminary data.</text>
</comment>
<dbReference type="AlphaFoldDB" id="A0AAV4DT75"/>
<sequence>MVHSWSLLNHLVRYRTVCVSKVQPDNIQKLSKTHRNSPPKLSKTNRNSPKLTTELSKTHRNSPKRSERVILNTYGVECPPINGIGSTLKHAKSDGTAEQILKIFHPAKLQGYKPLKVQADGNCFYRAVSLGCFGTEKFHTLLRMLLGIEVLLHPTAYGISHNEYIEIFENPYLAHYSYGELCEGILKDGAHSCMLAVACTNYIIGKGITTYCPPTAVPKLLSNPLTKEVKGRGVKESPECAYVVNNDLS</sequence>
<evidence type="ECO:0008006" key="4">
    <source>
        <dbReference type="Google" id="ProtNLM"/>
    </source>
</evidence>
<protein>
    <recommendedName>
        <fullName evidence="4">OTU domain-containing protein</fullName>
    </recommendedName>
</protein>
<gene>
    <name evidence="2" type="ORF">PoB_007385500</name>
</gene>
<proteinExistence type="predicted"/>
<reference evidence="2 3" key="1">
    <citation type="journal article" date="2021" name="Elife">
        <title>Chloroplast acquisition without the gene transfer in kleptoplastic sea slugs, Plakobranchus ocellatus.</title>
        <authorList>
            <person name="Maeda T."/>
            <person name="Takahashi S."/>
            <person name="Yoshida T."/>
            <person name="Shimamura S."/>
            <person name="Takaki Y."/>
            <person name="Nagai Y."/>
            <person name="Toyoda A."/>
            <person name="Suzuki Y."/>
            <person name="Arimoto A."/>
            <person name="Ishii H."/>
            <person name="Satoh N."/>
            <person name="Nishiyama T."/>
            <person name="Hasebe M."/>
            <person name="Maruyama T."/>
            <person name="Minagawa J."/>
            <person name="Obokata J."/>
            <person name="Shigenobu S."/>
        </authorList>
    </citation>
    <scope>NUCLEOTIDE SEQUENCE [LARGE SCALE GENOMIC DNA]</scope>
</reference>
<keyword evidence="3" id="KW-1185">Reference proteome</keyword>
<dbReference type="Proteomes" id="UP000735302">
    <property type="component" value="Unassembled WGS sequence"/>
</dbReference>
<organism evidence="2 3">
    <name type="scientific">Plakobranchus ocellatus</name>
    <dbReference type="NCBI Taxonomy" id="259542"/>
    <lineage>
        <taxon>Eukaryota</taxon>
        <taxon>Metazoa</taxon>
        <taxon>Spiralia</taxon>
        <taxon>Lophotrochozoa</taxon>
        <taxon>Mollusca</taxon>
        <taxon>Gastropoda</taxon>
        <taxon>Heterobranchia</taxon>
        <taxon>Euthyneura</taxon>
        <taxon>Panpulmonata</taxon>
        <taxon>Sacoglossa</taxon>
        <taxon>Placobranchoidea</taxon>
        <taxon>Plakobranchidae</taxon>
        <taxon>Plakobranchus</taxon>
    </lineage>
</organism>
<accession>A0AAV4DT75</accession>
<feature type="compositionally biased region" description="Polar residues" evidence="1">
    <location>
        <begin position="42"/>
        <end position="55"/>
    </location>
</feature>
<dbReference type="EMBL" id="BLXT01008305">
    <property type="protein sequence ID" value="GFO47350.1"/>
    <property type="molecule type" value="Genomic_DNA"/>
</dbReference>
<evidence type="ECO:0000313" key="2">
    <source>
        <dbReference type="EMBL" id="GFO47350.1"/>
    </source>
</evidence>
<name>A0AAV4DT75_9GAST</name>